<dbReference type="RefSeq" id="WP_091196960.1">
    <property type="nucleotide sequence ID" value="NZ_FOVE01000020.1"/>
</dbReference>
<dbReference type="InterPro" id="IPR036760">
    <property type="entry name" value="SspB-like_sf"/>
</dbReference>
<dbReference type="PANTHER" id="PTHR37486:SF1">
    <property type="entry name" value="STRINGENT STARVATION PROTEIN B"/>
    <property type="match status" value="1"/>
</dbReference>
<feature type="region of interest" description="Disordered" evidence="1">
    <location>
        <begin position="110"/>
        <end position="144"/>
    </location>
</feature>
<keyword evidence="3" id="KW-1185">Reference proteome</keyword>
<organism evidence="2 3">
    <name type="scientific">Formivibrio citricus</name>
    <dbReference type="NCBI Taxonomy" id="83765"/>
    <lineage>
        <taxon>Bacteria</taxon>
        <taxon>Pseudomonadati</taxon>
        <taxon>Pseudomonadota</taxon>
        <taxon>Betaproteobacteria</taxon>
        <taxon>Neisseriales</taxon>
        <taxon>Chitinibacteraceae</taxon>
        <taxon>Formivibrio</taxon>
    </lineage>
</organism>
<dbReference type="PANTHER" id="PTHR37486">
    <property type="entry name" value="STRINGENT STARVATION PROTEIN B"/>
    <property type="match status" value="1"/>
</dbReference>
<evidence type="ECO:0000256" key="1">
    <source>
        <dbReference type="SAM" id="MobiDB-lite"/>
    </source>
</evidence>
<dbReference type="GO" id="GO:0045732">
    <property type="term" value="P:positive regulation of protein catabolic process"/>
    <property type="evidence" value="ECO:0007669"/>
    <property type="project" value="TreeGrafter"/>
</dbReference>
<dbReference type="Pfam" id="PF04386">
    <property type="entry name" value="SspB"/>
    <property type="match status" value="1"/>
</dbReference>
<dbReference type="STRING" id="83765.SAMN05660284_02443"/>
<dbReference type="NCBIfam" id="NF008769">
    <property type="entry name" value="PRK11798.2-5"/>
    <property type="match status" value="1"/>
</dbReference>
<dbReference type="EMBL" id="FOVE01000020">
    <property type="protein sequence ID" value="SFN88221.1"/>
    <property type="molecule type" value="Genomic_DNA"/>
</dbReference>
<dbReference type="SUPFAM" id="SSF101738">
    <property type="entry name" value="SspB-like"/>
    <property type="match status" value="1"/>
</dbReference>
<dbReference type="GO" id="GO:0005829">
    <property type="term" value="C:cytosol"/>
    <property type="evidence" value="ECO:0007669"/>
    <property type="project" value="TreeGrafter"/>
</dbReference>
<reference evidence="3" key="1">
    <citation type="submission" date="2016-10" db="EMBL/GenBank/DDBJ databases">
        <authorList>
            <person name="Varghese N."/>
            <person name="Submissions S."/>
        </authorList>
    </citation>
    <scope>NUCLEOTIDE SEQUENCE [LARGE SCALE GENOMIC DNA]</scope>
    <source>
        <strain evidence="3">DSM 6150</strain>
    </source>
</reference>
<dbReference type="OrthoDB" id="9797358at2"/>
<evidence type="ECO:0000313" key="3">
    <source>
        <dbReference type="Proteomes" id="UP000242869"/>
    </source>
</evidence>
<gene>
    <name evidence="2" type="ORF">SAMN05660284_02443</name>
</gene>
<dbReference type="Proteomes" id="UP000242869">
    <property type="component" value="Unassembled WGS sequence"/>
</dbReference>
<protein>
    <submittedName>
        <fullName evidence="2">Stringent starvation protein B</fullName>
    </submittedName>
</protein>
<dbReference type="AlphaFoldDB" id="A0A1I5CNL1"/>
<accession>A0A1I5CNL1</accession>
<sequence length="144" mass="15952">MQQIVSTKPYLIRAIHEWCSDQGYTPYLVVAVRSKMQVPMEYVKNGEIVLNIGYNATRNLTLGNDFVTFSARFNGVSREIAIPVGAVVSIFAKENGEGMGFEYEISPEMDTHEISEESPIGITPQPEPEPPKPGGGRSHLRVVK</sequence>
<name>A0A1I5CNL1_9NEIS</name>
<dbReference type="InterPro" id="IPR007481">
    <property type="entry name" value="SspB"/>
</dbReference>
<proteinExistence type="predicted"/>
<dbReference type="Gene3D" id="2.30.30.220">
    <property type="entry name" value="SspB-like"/>
    <property type="match status" value="1"/>
</dbReference>
<dbReference type="PIRSF" id="PIRSF005276">
    <property type="entry name" value="SspB"/>
    <property type="match status" value="1"/>
</dbReference>
<dbReference type="GO" id="GO:0005840">
    <property type="term" value="C:ribosome"/>
    <property type="evidence" value="ECO:0007669"/>
    <property type="project" value="TreeGrafter"/>
</dbReference>
<evidence type="ECO:0000313" key="2">
    <source>
        <dbReference type="EMBL" id="SFN88221.1"/>
    </source>
</evidence>